<evidence type="ECO:0000256" key="8">
    <source>
        <dbReference type="RuleBase" id="RU364017"/>
    </source>
</evidence>
<keyword evidence="2 7" id="KW-0479">Metal-binding</keyword>
<name>A0A0C9TEJ4_PAXIN</name>
<dbReference type="PANTHER" id="PTHR33478:SF1">
    <property type="entry name" value="EXTRACELLULAR METALLOPROTEINASE MEP"/>
    <property type="match status" value="1"/>
</dbReference>
<dbReference type="AlphaFoldDB" id="A0A0C9TEJ4"/>
<feature type="binding site" evidence="7">
    <location>
        <position position="328"/>
    </location>
    <ligand>
        <name>Zn(2+)</name>
        <dbReference type="ChEBI" id="CHEBI:29105"/>
        <note>catalytic</note>
    </ligand>
</feature>
<dbReference type="Proteomes" id="UP000053647">
    <property type="component" value="Unassembled WGS sequence"/>
</dbReference>
<feature type="active site" evidence="6">
    <location>
        <position position="329"/>
    </location>
</feature>
<evidence type="ECO:0000256" key="3">
    <source>
        <dbReference type="ARBA" id="ARBA00022801"/>
    </source>
</evidence>
<evidence type="ECO:0000256" key="5">
    <source>
        <dbReference type="ARBA" id="ARBA00023049"/>
    </source>
</evidence>
<dbReference type="InterPro" id="IPR001842">
    <property type="entry name" value="Peptidase_M36"/>
</dbReference>
<evidence type="ECO:0000256" key="4">
    <source>
        <dbReference type="ARBA" id="ARBA00022833"/>
    </source>
</evidence>
<keyword evidence="10" id="KW-1185">Reference proteome</keyword>
<feature type="binding site" evidence="7">
    <location>
        <position position="89"/>
    </location>
    <ligand>
        <name>Zn(2+)</name>
        <dbReference type="ChEBI" id="CHEBI:29105"/>
        <note>catalytic</note>
    </ligand>
</feature>
<reference evidence="10" key="2">
    <citation type="submission" date="2015-01" db="EMBL/GenBank/DDBJ databases">
        <title>Evolutionary Origins and Diversification of the Mycorrhizal Mutualists.</title>
        <authorList>
            <consortium name="DOE Joint Genome Institute"/>
            <consortium name="Mycorrhizal Genomics Consortium"/>
            <person name="Kohler A."/>
            <person name="Kuo A."/>
            <person name="Nagy L.G."/>
            <person name="Floudas D."/>
            <person name="Copeland A."/>
            <person name="Barry K.W."/>
            <person name="Cichocki N."/>
            <person name="Veneault-Fourrey C."/>
            <person name="LaButti K."/>
            <person name="Lindquist E.A."/>
            <person name="Lipzen A."/>
            <person name="Lundell T."/>
            <person name="Morin E."/>
            <person name="Murat C."/>
            <person name="Riley R."/>
            <person name="Ohm R."/>
            <person name="Sun H."/>
            <person name="Tunlid A."/>
            <person name="Henrissat B."/>
            <person name="Grigoriev I.V."/>
            <person name="Hibbett D.S."/>
            <person name="Martin F."/>
        </authorList>
    </citation>
    <scope>NUCLEOTIDE SEQUENCE [LARGE SCALE GENOMIC DNA]</scope>
    <source>
        <strain evidence="10">ATCC 200175</strain>
    </source>
</reference>
<dbReference type="PANTHER" id="PTHR33478">
    <property type="entry name" value="EXTRACELLULAR METALLOPROTEINASE MEP"/>
    <property type="match status" value="1"/>
</dbReference>
<reference evidence="9 10" key="1">
    <citation type="submission" date="2014-06" db="EMBL/GenBank/DDBJ databases">
        <authorList>
            <consortium name="DOE Joint Genome Institute"/>
            <person name="Kuo A."/>
            <person name="Kohler A."/>
            <person name="Nagy L.G."/>
            <person name="Floudas D."/>
            <person name="Copeland A."/>
            <person name="Barry K.W."/>
            <person name="Cichocki N."/>
            <person name="Veneault-Fourrey C."/>
            <person name="LaButti K."/>
            <person name="Lindquist E.A."/>
            <person name="Lipzen A."/>
            <person name="Lundell T."/>
            <person name="Morin E."/>
            <person name="Murat C."/>
            <person name="Sun H."/>
            <person name="Tunlid A."/>
            <person name="Henrissat B."/>
            <person name="Grigoriev I.V."/>
            <person name="Hibbett D.S."/>
            <person name="Martin F."/>
            <person name="Nordberg H.P."/>
            <person name="Cantor M.N."/>
            <person name="Hua S.X."/>
        </authorList>
    </citation>
    <scope>NUCLEOTIDE SEQUENCE [LARGE SCALE GENOMIC DNA]</scope>
    <source>
        <strain evidence="9 10">ATCC 200175</strain>
    </source>
</reference>
<dbReference type="GO" id="GO:0008270">
    <property type="term" value="F:zinc ion binding"/>
    <property type="evidence" value="ECO:0007669"/>
    <property type="project" value="InterPro"/>
</dbReference>
<keyword evidence="8" id="KW-0964">Secreted</keyword>
<comment type="cofactor">
    <cofactor evidence="7">
        <name>Zn(2+)</name>
        <dbReference type="ChEBI" id="CHEBI:29105"/>
    </cofactor>
    <text evidence="7">Binds 1 zinc ion per subunit.</text>
</comment>
<dbReference type="SUPFAM" id="SSF55486">
    <property type="entry name" value="Metalloproteases ('zincins'), catalytic domain"/>
    <property type="match status" value="1"/>
</dbReference>
<dbReference type="InterPro" id="IPR050371">
    <property type="entry name" value="Fungal_virulence_M36"/>
</dbReference>
<gene>
    <name evidence="9" type="ORF">PAXINDRAFT_39023</name>
</gene>
<keyword evidence="5 8" id="KW-0482">Metalloprotease</keyword>
<evidence type="ECO:0000256" key="6">
    <source>
        <dbReference type="PIRSR" id="PIRSR601842-1"/>
    </source>
</evidence>
<dbReference type="Gene3D" id="3.10.170.10">
    <property type="match status" value="1"/>
</dbReference>
<proteinExistence type="inferred from homology"/>
<evidence type="ECO:0000256" key="2">
    <source>
        <dbReference type="ARBA" id="ARBA00022723"/>
    </source>
</evidence>
<keyword evidence="8" id="KW-0865">Zymogen</keyword>
<dbReference type="EC" id="3.4.24.-" evidence="8"/>
<evidence type="ECO:0000313" key="9">
    <source>
        <dbReference type="EMBL" id="KIJ06577.1"/>
    </source>
</evidence>
<sequence>EEHASKMVMTSETHLLGDHSILGTSLNNVPGAVCEVKARLVWVQVLSENGVHLELIPRFQVEMEHNWYETTVTALLPHRIVSVVDWTSDSPMPLPVATEEGKYPIPKLPKLSKATYEVFPWGVDDPHSLSYGCKTVKELGDTLASPASWHTLPVSWDLSVGESDRAAMGDSFWRTTNTTWGNNVFAHESWHGRNVWMYNRRSEGSTSPSPLGENFLPLRPNPAQDSMVEAQSHIDATVTQLFYTSNMAHDLFYRYGFTEATGNFQQYNFRRGSAEGDAVIANAQDGSGFNNTNFMTPPDGQNGRCRMYLWNTASPYPNGDMEAGIVIHELAHGLSTRLTGRPKNSGCLGWGESSGMGLG</sequence>
<dbReference type="Pfam" id="PF02128">
    <property type="entry name" value="Peptidase_M36"/>
    <property type="match status" value="1"/>
</dbReference>
<evidence type="ECO:0000313" key="10">
    <source>
        <dbReference type="Proteomes" id="UP000053647"/>
    </source>
</evidence>
<dbReference type="OrthoDB" id="3264193at2759"/>
<organism evidence="9 10">
    <name type="scientific">Paxillus involutus ATCC 200175</name>
    <dbReference type="NCBI Taxonomy" id="664439"/>
    <lineage>
        <taxon>Eukaryota</taxon>
        <taxon>Fungi</taxon>
        <taxon>Dikarya</taxon>
        <taxon>Basidiomycota</taxon>
        <taxon>Agaricomycotina</taxon>
        <taxon>Agaricomycetes</taxon>
        <taxon>Agaricomycetidae</taxon>
        <taxon>Boletales</taxon>
        <taxon>Paxilineae</taxon>
        <taxon>Paxillaceae</taxon>
        <taxon>Paxillus</taxon>
    </lineage>
</organism>
<dbReference type="GO" id="GO:0004222">
    <property type="term" value="F:metalloendopeptidase activity"/>
    <property type="evidence" value="ECO:0007669"/>
    <property type="project" value="InterPro"/>
</dbReference>
<dbReference type="HOGENOM" id="CLU_772862_0_0_1"/>
<dbReference type="GO" id="GO:0005615">
    <property type="term" value="C:extracellular space"/>
    <property type="evidence" value="ECO:0007669"/>
    <property type="project" value="InterPro"/>
</dbReference>
<comment type="similarity">
    <text evidence="8">Belongs to the peptidase M36 family.</text>
</comment>
<accession>A0A0C9TEJ4</accession>
<evidence type="ECO:0000256" key="7">
    <source>
        <dbReference type="PIRSR" id="PIRSR601842-2"/>
    </source>
</evidence>
<dbReference type="EMBL" id="KN820261">
    <property type="protein sequence ID" value="KIJ06577.1"/>
    <property type="molecule type" value="Genomic_DNA"/>
</dbReference>
<comment type="subcellular location">
    <subcellularLocation>
        <location evidence="8">Secreted</location>
    </subcellularLocation>
</comment>
<evidence type="ECO:0000256" key="1">
    <source>
        <dbReference type="ARBA" id="ARBA00022670"/>
    </source>
</evidence>
<feature type="binding site" evidence="7">
    <location>
        <position position="332"/>
    </location>
    <ligand>
        <name>Zn(2+)</name>
        <dbReference type="ChEBI" id="CHEBI:29105"/>
        <note>catalytic</note>
    </ligand>
</feature>
<keyword evidence="1 8" id="KW-0645">Protease</keyword>
<keyword evidence="3 8" id="KW-0378">Hydrolase</keyword>
<keyword evidence="4 7" id="KW-0862">Zinc</keyword>
<feature type="non-terminal residue" evidence="9">
    <location>
        <position position="1"/>
    </location>
</feature>
<dbReference type="GO" id="GO:0006508">
    <property type="term" value="P:proteolysis"/>
    <property type="evidence" value="ECO:0007669"/>
    <property type="project" value="UniProtKB-KW"/>
</dbReference>
<protein>
    <recommendedName>
        <fullName evidence="8">Extracellular metalloproteinase</fullName>
        <ecNumber evidence="8">3.4.24.-</ecNumber>
    </recommendedName>
    <alternativeName>
        <fullName evidence="8">Fungalysin</fullName>
    </alternativeName>
</protein>
<feature type="non-terminal residue" evidence="9">
    <location>
        <position position="359"/>
    </location>
</feature>